<keyword evidence="2 15" id="KW-0479">Metal-binding</keyword>
<proteinExistence type="inferred from homology"/>
<accession>A0ABX1NYJ5</accession>
<keyword evidence="11 15" id="KW-0234">DNA repair</keyword>
<evidence type="ECO:0000256" key="8">
    <source>
        <dbReference type="ARBA" id="ARBA00022840"/>
    </source>
</evidence>
<dbReference type="PANTHER" id="PTHR11070">
    <property type="entry name" value="UVRD / RECB / PCRA DNA HELICASE FAMILY MEMBER"/>
    <property type="match status" value="1"/>
</dbReference>
<comment type="similarity">
    <text evidence="15">Belongs to the helicase family. UvrD subfamily.</text>
</comment>
<evidence type="ECO:0000313" key="20">
    <source>
        <dbReference type="Proteomes" id="UP000633943"/>
    </source>
</evidence>
<dbReference type="InterPro" id="IPR000212">
    <property type="entry name" value="DNA_helicase_UvrD/REP"/>
</dbReference>
<evidence type="ECO:0000256" key="6">
    <source>
        <dbReference type="ARBA" id="ARBA00022806"/>
    </source>
</evidence>
<feature type="region of interest" description="DNA-binding and helicase activity, interacts with RecC" evidence="15">
    <location>
        <begin position="1"/>
        <end position="923"/>
    </location>
</feature>
<sequence>MHAAALPAAATPRADELDVFECPLDGIRLIEASAGTGKTWNICGLFLRLLVERELPVDAILVVTFTRAATAELKSRVRERIAGTLAYLDGTAADGDPFVAQLVAALESRAIARAQIRERLDLALQTFDEAAIFTIHGYCQRALADTPFAAALPFALELAEDDLELRLEATRDFWRREIASDDCPAELGELLIARGDSPERWAALLGRYLARPLAQKRWPENENRGQTTFFGEKRGLSPIFPAFADACALWNGNGREAHDALLAGLPGLSATSYKADGVALAAKNWTSWLAGGDPLAPLDVQDGKFALFSVTRLNECVKKHCSAPQHPFFDAAARVLALRDEVIAALDAARLALLRRFLETGSARLRETKRERRQIAFDDILFNVHEALAGDDNPWLAAALHRRYPVALIDEFQDTDPLQFEIFRRIYADGGRHGGLFLVGDPKQAIYSFRNADLHTYLHARGEADTRYTLSRNQRSVGGLIGACNALFTANPAAFVLDGLAYETVSEGAKPRQRFVDSSAAADPASLRVWWIAPDADGVLPLRAAVVARAAAATAAEIVRLVGEGAAGRITIGPRALAPGDIAVLVKSHSQGARMREALAALGVGSVELSQQSVFHSTDAEELERVLLAIAEPAHLPLLSAALATALMGFDAAALDALAADEGALLRVIARFAELREVWLARGLGVMLRRWVVQESVNVRLLARDDGERRLTNLLHLAECLHAAGVEHPSPDALLRWFASRRRDAGASEATQVRLESDRNLVQIVTIHRSKGLEYGVVFCPFLWDGFAGRGDDGEGCVYHDADGGLLLDFRPAARDDDDVKALMRRERDAEFLRLVYVAMTRAVYRCYLVAGCYLKKNGKTASPTESTRSLLNWLVAGAGTSHAEWLRHKLTTDDIEAAWARLLERAEPDLAIVNLPAGGGGRLAIAEPAADALQVLPPPARLPSAWRIGSFSALNHGAGNDAAAQDHDARALLVAPIDGATSIAPAIAPGDDDILFFPRGPAAGDCIHAVFERLDFPAPASRAPAIAAALAEHPQRGAGAPLARMLERLVDDVLATRLPGGIVLGRVARSRTLVELGFHLPAPRLSAEALNDWLARAGYAVPRLAFGALAGYLKGYIDLVFEHDGRFYVLDWKSNHLGFTPEDYAPARLEEAMRAHGYHLQHLLYSLALHRHLGRTLPGYDFERHFGGALYLFVRGVRPGWRLGEHPAGVYVHRPDAATLASLDRLIGGVPAPESVR</sequence>
<comment type="catalytic activity">
    <reaction evidence="14 15">
        <text>ATP + H2O = ADP + phosphate + H(+)</text>
        <dbReference type="Rhea" id="RHEA:13065"/>
        <dbReference type="ChEBI" id="CHEBI:15377"/>
        <dbReference type="ChEBI" id="CHEBI:15378"/>
        <dbReference type="ChEBI" id="CHEBI:30616"/>
        <dbReference type="ChEBI" id="CHEBI:43474"/>
        <dbReference type="ChEBI" id="CHEBI:456216"/>
        <dbReference type="EC" id="5.6.2.4"/>
    </reaction>
</comment>
<dbReference type="CDD" id="cd22352">
    <property type="entry name" value="RecB_C-like"/>
    <property type="match status" value="1"/>
</dbReference>
<evidence type="ECO:0000256" key="4">
    <source>
        <dbReference type="ARBA" id="ARBA00022763"/>
    </source>
</evidence>
<dbReference type="InterPro" id="IPR027417">
    <property type="entry name" value="P-loop_NTPase"/>
</dbReference>
<dbReference type="Gene3D" id="1.10.486.10">
    <property type="entry name" value="PCRA, domain 4"/>
    <property type="match status" value="1"/>
</dbReference>
<dbReference type="InterPro" id="IPR004586">
    <property type="entry name" value="RecB"/>
</dbReference>
<dbReference type="Gene3D" id="3.40.50.300">
    <property type="entry name" value="P-loop containing nucleotide triphosphate hydrolases"/>
    <property type="match status" value="2"/>
</dbReference>
<comment type="subunit">
    <text evidence="15">Heterotrimer of RecB, RecC and RecD. All subunits contribute to DNA-binding. Interacts with RecA.</text>
</comment>
<evidence type="ECO:0000256" key="5">
    <source>
        <dbReference type="ARBA" id="ARBA00022801"/>
    </source>
</evidence>
<comment type="domain">
    <text evidence="15">The N-terminal DNA-binding domain is a ssDNA-dependent ATPase and has ATP-dependent 3'-5' helicase function. This domain interacts with RecC.</text>
</comment>
<feature type="binding site" evidence="15">
    <location>
        <position position="1119"/>
    </location>
    <ligand>
        <name>Mg(2+)</name>
        <dbReference type="ChEBI" id="CHEBI:18420"/>
    </ligand>
</feature>
<keyword evidence="7 15" id="KW-0269">Exonuclease</keyword>
<dbReference type="SUPFAM" id="SSF52980">
    <property type="entry name" value="Restriction endonuclease-like"/>
    <property type="match status" value="1"/>
</dbReference>
<evidence type="ECO:0000256" key="14">
    <source>
        <dbReference type="ARBA" id="ARBA00048988"/>
    </source>
</evidence>
<evidence type="ECO:0000259" key="18">
    <source>
        <dbReference type="PROSITE" id="PS51217"/>
    </source>
</evidence>
<evidence type="ECO:0000256" key="11">
    <source>
        <dbReference type="ARBA" id="ARBA00023204"/>
    </source>
</evidence>
<keyword evidence="5 15" id="KW-0378">Hydrolase</keyword>
<name>A0ABX1NYJ5_9RHOO</name>
<dbReference type="HAMAP" id="MF_01485">
    <property type="entry name" value="RecB"/>
    <property type="match status" value="1"/>
</dbReference>
<feature type="binding site" evidence="15">
    <location>
        <position position="1009"/>
    </location>
    <ligand>
        <name>Mg(2+)</name>
        <dbReference type="ChEBI" id="CHEBI:18420"/>
    </ligand>
</feature>
<dbReference type="NCBIfam" id="TIGR00609">
    <property type="entry name" value="recB"/>
    <property type="match status" value="1"/>
</dbReference>
<evidence type="ECO:0000256" key="1">
    <source>
        <dbReference type="ARBA" id="ARBA00022722"/>
    </source>
</evidence>
<evidence type="ECO:0000256" key="10">
    <source>
        <dbReference type="ARBA" id="ARBA00023125"/>
    </source>
</evidence>
<comment type="catalytic activity">
    <reaction evidence="15">
        <text>Exonucleolytic cleavage (in the presence of ATP) in either 5'- to 3'- or 3'- to 5'-direction to yield 5'-phosphooligonucleotides.</text>
        <dbReference type="EC" id="3.1.11.5"/>
    </reaction>
</comment>
<dbReference type="Pfam" id="PF00580">
    <property type="entry name" value="UvrD-helicase"/>
    <property type="match status" value="1"/>
</dbReference>
<comment type="caution">
    <text evidence="19">The sequence shown here is derived from an EMBL/GenBank/DDBJ whole genome shotgun (WGS) entry which is preliminary data.</text>
</comment>
<dbReference type="PROSITE" id="PS51217">
    <property type="entry name" value="UVRD_HELICASE_CTER"/>
    <property type="match status" value="1"/>
</dbReference>
<dbReference type="Proteomes" id="UP000633943">
    <property type="component" value="Unassembled WGS sequence"/>
</dbReference>
<feature type="domain" description="UvrD-like helicase ATP-binding" evidence="17">
    <location>
        <begin position="11"/>
        <end position="477"/>
    </location>
</feature>
<evidence type="ECO:0000256" key="3">
    <source>
        <dbReference type="ARBA" id="ARBA00022741"/>
    </source>
</evidence>
<comment type="miscellaneous">
    <text evidence="15">In the RecBCD complex, RecB has a slow 3'-5' helicase, an exonuclease activity and loads RecA onto ssDNA, RecD has a fast 5'-3' helicase activity, while RecC stimulates the ATPase and processivity of the RecB helicase and contributes to recognition of the Chi site.</text>
</comment>
<dbReference type="GO" id="GO:0008854">
    <property type="term" value="F:exodeoxyribonuclease V activity"/>
    <property type="evidence" value="ECO:0007669"/>
    <property type="project" value="UniProtKB-EC"/>
</dbReference>
<evidence type="ECO:0000256" key="2">
    <source>
        <dbReference type="ARBA" id="ARBA00022723"/>
    </source>
</evidence>
<keyword evidence="1 15" id="KW-0540">Nuclease</keyword>
<evidence type="ECO:0000313" key="19">
    <source>
        <dbReference type="EMBL" id="NMG16928.1"/>
    </source>
</evidence>
<dbReference type="InterPro" id="IPR011335">
    <property type="entry name" value="Restrct_endonuc-II-like"/>
</dbReference>
<keyword evidence="6 15" id="KW-0347">Helicase</keyword>
<dbReference type="PROSITE" id="PS51198">
    <property type="entry name" value="UVRD_HELICASE_ATP_BIND"/>
    <property type="match status" value="1"/>
</dbReference>
<feature type="binding site" evidence="16">
    <location>
        <begin position="32"/>
        <end position="39"/>
    </location>
    <ligand>
        <name>ATP</name>
        <dbReference type="ChEBI" id="CHEBI:30616"/>
    </ligand>
</feature>
<keyword evidence="10 15" id="KW-0238">DNA-binding</keyword>
<feature type="binding site" evidence="15">
    <location>
        <position position="1132"/>
    </location>
    <ligand>
        <name>Mg(2+)</name>
        <dbReference type="ChEBI" id="CHEBI:18420"/>
    </ligand>
</feature>
<evidence type="ECO:0000256" key="13">
    <source>
        <dbReference type="ARBA" id="ARBA00034617"/>
    </source>
</evidence>
<feature type="region of interest" description="Nuclease activity, interacts with RecD and RecA" evidence="15">
    <location>
        <begin position="946"/>
        <end position="1238"/>
    </location>
</feature>
<dbReference type="PANTHER" id="PTHR11070:SF23">
    <property type="entry name" value="RECBCD ENZYME SUBUNIT RECB"/>
    <property type="match status" value="1"/>
</dbReference>
<evidence type="ECO:0000256" key="7">
    <source>
        <dbReference type="ARBA" id="ARBA00022839"/>
    </source>
</evidence>
<keyword evidence="20" id="KW-1185">Reference proteome</keyword>
<comment type="catalytic activity">
    <reaction evidence="13 15">
        <text>Couples ATP hydrolysis with the unwinding of duplex DNA by translocating in the 3'-5' direction.</text>
        <dbReference type="EC" id="5.6.2.4"/>
    </reaction>
</comment>
<evidence type="ECO:0000256" key="12">
    <source>
        <dbReference type="ARBA" id="ARBA00023235"/>
    </source>
</evidence>
<dbReference type="InterPro" id="IPR014016">
    <property type="entry name" value="UvrD-like_ATP-bd"/>
</dbReference>
<dbReference type="SUPFAM" id="SSF52540">
    <property type="entry name" value="P-loop containing nucleoside triphosphate hydrolases"/>
    <property type="match status" value="1"/>
</dbReference>
<evidence type="ECO:0000259" key="17">
    <source>
        <dbReference type="PROSITE" id="PS51198"/>
    </source>
</evidence>
<keyword evidence="12 15" id="KW-0413">Isomerase</keyword>
<comment type="function">
    <text evidence="15">A helicase/nuclease that prepares dsDNA breaks (DSB) for recombinational DNA repair. Binds to DSBs and unwinds DNA via a highly rapid and processive ATP-dependent bidirectional helicase activity. Unwinds dsDNA until it encounters a Chi (crossover hotspot instigator) sequence from the 3' direction. Cuts ssDNA a few nucleotides 3' to the Chi site. The properties and activities of the enzyme are changed at Chi. The Chi-altered holoenzyme produces a long 3'-ssDNA overhang and facilitates RecA-binding to the ssDNA for homologous DNA recombination and repair. Holoenzyme degrades any linearized DNA that is unable to undergo homologous recombination. In the holoenzyme this subunit contributes ATPase, 3'-5' helicase, exonuclease activity and loads RecA onto ssDNA.</text>
</comment>
<dbReference type="Gene3D" id="1.10.3170.10">
    <property type="entry name" value="Recbcd, chain B, domain 2"/>
    <property type="match status" value="1"/>
</dbReference>
<keyword evidence="3 15" id="KW-0547">Nucleotide-binding</keyword>
<dbReference type="EMBL" id="WTVP01000052">
    <property type="protein sequence ID" value="NMG16928.1"/>
    <property type="molecule type" value="Genomic_DNA"/>
</dbReference>
<evidence type="ECO:0000256" key="9">
    <source>
        <dbReference type="ARBA" id="ARBA00022842"/>
    </source>
</evidence>
<keyword evidence="8 15" id="KW-0067">ATP-binding</keyword>
<dbReference type="Gene3D" id="3.90.320.10">
    <property type="match status" value="1"/>
</dbReference>
<gene>
    <name evidence="15 19" type="primary">recB</name>
    <name evidence="19" type="ORF">GPA24_15570</name>
</gene>
<keyword evidence="4 15" id="KW-0227">DNA damage</keyword>
<dbReference type="EC" id="5.6.2.4" evidence="15"/>
<dbReference type="InterPro" id="IPR011604">
    <property type="entry name" value="PDDEXK-like_dom_sf"/>
</dbReference>
<comment type="domain">
    <text evidence="15">The C-terminal domain has nuclease activity and interacts with RecD. It interacts with RecA, facilitating its loading onto ssDNA.</text>
</comment>
<dbReference type="Pfam" id="PF13361">
    <property type="entry name" value="UvrD_C"/>
    <property type="match status" value="1"/>
</dbReference>
<dbReference type="Pfam" id="PF12705">
    <property type="entry name" value="PDDEXK_1"/>
    <property type="match status" value="1"/>
</dbReference>
<dbReference type="InterPro" id="IPR038726">
    <property type="entry name" value="PDDEXK_AddAB-type"/>
</dbReference>
<protein>
    <recommendedName>
        <fullName evidence="15">RecBCD enzyme subunit RecB</fullName>
        <ecNumber evidence="15">3.1.11.5</ecNumber>
        <ecNumber evidence="15">5.6.2.4</ecNumber>
    </recommendedName>
    <alternativeName>
        <fullName evidence="15">DNA 3'-5' helicase subunit RecB</fullName>
    </alternativeName>
    <alternativeName>
        <fullName evidence="15">Exonuclease V subunit RecB</fullName>
        <shortName evidence="15">ExoV subunit RecB</shortName>
    </alternativeName>
    <alternativeName>
        <fullName evidence="15">Helicase/nuclease RecBCD subunit RecB</fullName>
    </alternativeName>
</protein>
<evidence type="ECO:0000256" key="16">
    <source>
        <dbReference type="PROSITE-ProRule" id="PRU00560"/>
    </source>
</evidence>
<dbReference type="EC" id="3.1.11.5" evidence="15"/>
<comment type="cofactor">
    <cofactor evidence="15">
        <name>Mg(2+)</name>
        <dbReference type="ChEBI" id="CHEBI:18420"/>
    </cofactor>
    <text evidence="15">Binds 1 Mg(2+) ion per subunit.</text>
</comment>
<evidence type="ECO:0000256" key="15">
    <source>
        <dbReference type="HAMAP-Rule" id="MF_01485"/>
    </source>
</evidence>
<feature type="domain" description="UvrD-like helicase C-terminal" evidence="18">
    <location>
        <begin position="510"/>
        <end position="772"/>
    </location>
</feature>
<feature type="active site" description="For nuclease activity" evidence="15">
    <location>
        <position position="1132"/>
    </location>
</feature>
<organism evidence="19 20">
    <name type="scientific">Aromatoleum bremense</name>
    <dbReference type="NCBI Taxonomy" id="76115"/>
    <lineage>
        <taxon>Bacteria</taxon>
        <taxon>Pseudomonadati</taxon>
        <taxon>Pseudomonadota</taxon>
        <taxon>Betaproteobacteria</taxon>
        <taxon>Rhodocyclales</taxon>
        <taxon>Rhodocyclaceae</taxon>
        <taxon>Aromatoleum</taxon>
    </lineage>
</organism>
<keyword evidence="9 15" id="KW-0460">Magnesium</keyword>
<dbReference type="InterPro" id="IPR014017">
    <property type="entry name" value="DNA_helicase_UvrD-like_C"/>
</dbReference>
<reference evidence="19 20" key="1">
    <citation type="submission" date="2019-12" db="EMBL/GenBank/DDBJ databases">
        <title>Comparative genomics gives insights into the taxonomy of the Azoarcus-Aromatoleum group and reveals separate origins of nif in the plant-associated Azoarcus and non-plant-associated Aromatoleum sub-groups.</title>
        <authorList>
            <person name="Lafos M."/>
            <person name="Maluk M."/>
            <person name="Batista M."/>
            <person name="Junghare M."/>
            <person name="Carmona M."/>
            <person name="Faoro H."/>
            <person name="Cruz L.M."/>
            <person name="Battistoni F."/>
            <person name="De Souza E."/>
            <person name="Pedrosa F."/>
            <person name="Chen W.-M."/>
            <person name="Poole P.S."/>
            <person name="Dixon R.A."/>
            <person name="James E.K."/>
        </authorList>
    </citation>
    <scope>NUCLEOTIDE SEQUENCE [LARGE SCALE GENOMIC DNA]</scope>
    <source>
        <strain evidence="19 20">PbN1</strain>
    </source>
</reference>